<dbReference type="Gene3D" id="3.10.129.10">
    <property type="entry name" value="Hotdog Thioesterase"/>
    <property type="match status" value="1"/>
</dbReference>
<name>A0A554SDA6_9ACTN</name>
<dbReference type="Proteomes" id="UP000316988">
    <property type="component" value="Unassembled WGS sequence"/>
</dbReference>
<gene>
    <name evidence="1" type="ORF">FNM00_07245</name>
</gene>
<dbReference type="InterPro" id="IPR029069">
    <property type="entry name" value="HotDog_dom_sf"/>
</dbReference>
<protein>
    <submittedName>
        <fullName evidence="1">Acyl dehydratase</fullName>
    </submittedName>
</protein>
<dbReference type="SUPFAM" id="SSF54637">
    <property type="entry name" value="Thioesterase/thiol ester dehydrase-isomerase"/>
    <property type="match status" value="1"/>
</dbReference>
<dbReference type="EMBL" id="VLNT01000004">
    <property type="protein sequence ID" value="TSD64331.1"/>
    <property type="molecule type" value="Genomic_DNA"/>
</dbReference>
<sequence>MPTCRTRRETRVSDTRTTGRPFDEIVVGEQLPAVRLPLTVYRLVMAAGSNRDFNSIHHNSEYARSTGAREMYANTSFLMSSWERLVRDWAGPRARIRAIRGFRMKSFNYVGETMSVLGEVTDLRREGDEGVAEVEVRCETSTGVTVGPGVVELGFPLDEQEQG</sequence>
<accession>A0A554SDA6</accession>
<proteinExistence type="predicted"/>
<organism evidence="1 2">
    <name type="scientific">Aeromicrobium piscarium</name>
    <dbReference type="NCBI Taxonomy" id="2590901"/>
    <lineage>
        <taxon>Bacteria</taxon>
        <taxon>Bacillati</taxon>
        <taxon>Actinomycetota</taxon>
        <taxon>Actinomycetes</taxon>
        <taxon>Propionibacteriales</taxon>
        <taxon>Nocardioidaceae</taxon>
        <taxon>Aeromicrobium</taxon>
    </lineage>
</organism>
<evidence type="ECO:0000313" key="1">
    <source>
        <dbReference type="EMBL" id="TSD64331.1"/>
    </source>
</evidence>
<reference evidence="1 2" key="1">
    <citation type="submission" date="2019-07" db="EMBL/GenBank/DDBJ databases">
        <authorList>
            <person name="Zhao L.H."/>
        </authorList>
    </citation>
    <scope>NUCLEOTIDE SEQUENCE [LARGE SCALE GENOMIC DNA]</scope>
    <source>
        <strain evidence="1 2">Co35</strain>
    </source>
</reference>
<keyword evidence="2" id="KW-1185">Reference proteome</keyword>
<dbReference type="OrthoDB" id="4275032at2"/>
<evidence type="ECO:0000313" key="2">
    <source>
        <dbReference type="Proteomes" id="UP000316988"/>
    </source>
</evidence>
<comment type="caution">
    <text evidence="1">The sequence shown here is derived from an EMBL/GenBank/DDBJ whole genome shotgun (WGS) entry which is preliminary data.</text>
</comment>
<dbReference type="AlphaFoldDB" id="A0A554SDA6"/>